<dbReference type="EMBL" id="RAVZ01000209">
    <property type="protein sequence ID" value="RKG81459.1"/>
    <property type="molecule type" value="Genomic_DNA"/>
</dbReference>
<keyword evidence="3" id="KW-1185">Reference proteome</keyword>
<evidence type="ECO:0000313" key="3">
    <source>
        <dbReference type="Proteomes" id="UP000268094"/>
    </source>
</evidence>
<proteinExistence type="predicted"/>
<dbReference type="RefSeq" id="WP_120543378.1">
    <property type="nucleotide sequence ID" value="NZ_RAVZ01000209.1"/>
</dbReference>
<reference evidence="3" key="1">
    <citation type="submission" date="2018-09" db="EMBL/GenBank/DDBJ databases">
        <authorList>
            <person name="Livingstone P.G."/>
            <person name="Whitworth D.E."/>
        </authorList>
    </citation>
    <scope>NUCLEOTIDE SEQUENCE [LARGE SCALE GENOMIC DNA]</scope>
    <source>
        <strain evidence="3">CA054A</strain>
    </source>
</reference>
<name>A0A3A8IDA1_9BACT</name>
<organism evidence="2 3">
    <name type="scientific">Corallococcus terminator</name>
    <dbReference type="NCBI Taxonomy" id="2316733"/>
    <lineage>
        <taxon>Bacteria</taxon>
        <taxon>Pseudomonadati</taxon>
        <taxon>Myxococcota</taxon>
        <taxon>Myxococcia</taxon>
        <taxon>Myxococcales</taxon>
        <taxon>Cystobacterineae</taxon>
        <taxon>Myxococcaceae</taxon>
        <taxon>Corallococcus</taxon>
    </lineage>
</organism>
<dbReference type="AlphaFoldDB" id="A0A3A8IDA1"/>
<evidence type="ECO:0000256" key="1">
    <source>
        <dbReference type="SAM" id="SignalP"/>
    </source>
</evidence>
<feature type="chain" id="PRO_5017419278" evidence="1">
    <location>
        <begin position="22"/>
        <end position="268"/>
    </location>
</feature>
<dbReference type="OrthoDB" id="5505508at2"/>
<gene>
    <name evidence="2" type="ORF">D7V88_26275</name>
</gene>
<keyword evidence="1" id="KW-0732">Signal</keyword>
<comment type="caution">
    <text evidence="2">The sequence shown here is derived from an EMBL/GenBank/DDBJ whole genome shotgun (WGS) entry which is preliminary data.</text>
</comment>
<accession>A0A3A8IDA1</accession>
<feature type="signal peptide" evidence="1">
    <location>
        <begin position="1"/>
        <end position="21"/>
    </location>
</feature>
<evidence type="ECO:0000313" key="2">
    <source>
        <dbReference type="EMBL" id="RKG81459.1"/>
    </source>
</evidence>
<sequence length="268" mass="28734">MRSCIIALGLLTLLGSSRAGAAGNAVAIIWKGAKTQADAEAQKNYWGDLGDVLEKTGLKLEDGYPKLVQSKTVPGLKPGFWVWLMGVCAPDKAPSIVEHIKLLSPETYSREVKVPAKKRSCPQKEGSALEAREESFKLPSGETLRAFTREESEAVEEHEGQWDRSSRTRYHFVLFGTDGEVLGSADAVGEENADRNTGDGPLAYTCDTPKLEASKDGTFLFTRTCGAAAGGECGALMSADEVVTVKVNGGSVSASEPKRQNEQFAECD</sequence>
<protein>
    <submittedName>
        <fullName evidence="2">Uncharacterized protein</fullName>
    </submittedName>
</protein>
<dbReference type="Proteomes" id="UP000268094">
    <property type="component" value="Unassembled WGS sequence"/>
</dbReference>